<dbReference type="Proteomes" id="UP001226434">
    <property type="component" value="Unassembled WGS sequence"/>
</dbReference>
<organism evidence="1 2">
    <name type="scientific">Pinibacter soli</name>
    <dbReference type="NCBI Taxonomy" id="3044211"/>
    <lineage>
        <taxon>Bacteria</taxon>
        <taxon>Pseudomonadati</taxon>
        <taxon>Bacteroidota</taxon>
        <taxon>Chitinophagia</taxon>
        <taxon>Chitinophagales</taxon>
        <taxon>Chitinophagaceae</taxon>
        <taxon>Pinibacter</taxon>
    </lineage>
</organism>
<dbReference type="EMBL" id="JASBRG010000005">
    <property type="protein sequence ID" value="MDI3319986.1"/>
    <property type="molecule type" value="Genomic_DNA"/>
</dbReference>
<proteinExistence type="predicted"/>
<evidence type="ECO:0000313" key="2">
    <source>
        <dbReference type="Proteomes" id="UP001226434"/>
    </source>
</evidence>
<protein>
    <submittedName>
        <fullName evidence="1">Uncharacterized protein</fullName>
    </submittedName>
</protein>
<reference evidence="1 2" key="1">
    <citation type="submission" date="2023-05" db="EMBL/GenBank/DDBJ databases">
        <title>Genome sequence of Pinibacter sp. MAH-24.</title>
        <authorList>
            <person name="Huq M.A."/>
        </authorList>
    </citation>
    <scope>NUCLEOTIDE SEQUENCE [LARGE SCALE GENOMIC DNA]</scope>
    <source>
        <strain evidence="1 2">MAH-24</strain>
    </source>
</reference>
<dbReference type="InterPro" id="IPR008018">
    <property type="entry name" value="Phage_tail_attach_FII"/>
</dbReference>
<dbReference type="Pfam" id="PF05354">
    <property type="entry name" value="Phage_attach"/>
    <property type="match status" value="1"/>
</dbReference>
<accession>A0ABT6RC66</accession>
<evidence type="ECO:0000313" key="1">
    <source>
        <dbReference type="EMBL" id="MDI3319986.1"/>
    </source>
</evidence>
<keyword evidence="2" id="KW-1185">Reference proteome</keyword>
<comment type="caution">
    <text evidence="1">The sequence shown here is derived from an EMBL/GenBank/DDBJ whole genome shotgun (WGS) entry which is preliminary data.</text>
</comment>
<dbReference type="RefSeq" id="WP_282334086.1">
    <property type="nucleotide sequence ID" value="NZ_JASBRG010000005.1"/>
</dbReference>
<name>A0ABT6RC66_9BACT</name>
<gene>
    <name evidence="1" type="ORF">QJ048_09400</name>
</gene>
<sequence length="112" mass="12693">MNLFDGLQRAAQNVVTNAMGYDALWTPSTGGETLTARVLFNKPTQKENVSDDDYLAIRPRMEYFSGDFPGLLDSVRDNNNEMVIISDISYVAFRGEMKFDGKTIIIYLEQQQ</sequence>